<keyword evidence="1" id="KW-1015">Disulfide bond</keyword>
<feature type="domain" description="TNFR-Cys" evidence="5">
    <location>
        <begin position="152"/>
        <end position="192"/>
    </location>
</feature>
<dbReference type="RefSeq" id="XP_051280149.1">
    <property type="nucleotide sequence ID" value="XM_051424189.1"/>
</dbReference>
<gene>
    <name evidence="6" type="primary">cd40</name>
</gene>
<name>A0A8P4G2D8_DICLA</name>
<dbReference type="GeneTree" id="ENSGT00940000166581"/>
<keyword evidence="3" id="KW-1133">Transmembrane helix</keyword>
<dbReference type="AlphaFoldDB" id="A0A8P4G2D8"/>
<dbReference type="GeneID" id="127376848"/>
<evidence type="ECO:0000313" key="7">
    <source>
        <dbReference type="Proteomes" id="UP000694389"/>
    </source>
</evidence>
<feature type="disulfide bond" evidence="1">
    <location>
        <begin position="174"/>
        <end position="192"/>
    </location>
</feature>
<evidence type="ECO:0000256" key="2">
    <source>
        <dbReference type="SAM" id="MobiDB-lite"/>
    </source>
</evidence>
<proteinExistence type="predicted"/>
<sequence length="329" mass="36544">MLRLPDQLMRMHLFLPVVVIWALTLFLQTAAQPCDPLTQYKKNEQCCQMCGPGTSMTISSTCQQPVCQDCGVTDYQDKYTSEQKCQRQPYCDPNNNFRPPNHVRTEKTICMCKDGFHCSAEACITCVPHTVCGPGYGVKSKGNHSRDTVCEKCAKGTFSSGNSSSGVCMKWTECGNGQHERQSGTDISDTICEETKRNHALVITISIIGALLVIVIAVLIVCRKYGQRDARGNLKGCVESCMEEKVHLPGHKLITQPTDNEEESMSPEMLSSQEESSLRTPVENEDEPSQEMSSDMGQRLTENGNFVTQENGKTYVLSRQESQTQTLTD</sequence>
<evidence type="ECO:0000259" key="5">
    <source>
        <dbReference type="PROSITE" id="PS50050"/>
    </source>
</evidence>
<dbReference type="GO" id="GO:0002768">
    <property type="term" value="P:immune response-regulating cell surface receptor signaling pathway"/>
    <property type="evidence" value="ECO:0007669"/>
    <property type="project" value="TreeGrafter"/>
</dbReference>
<dbReference type="InterPro" id="IPR034053">
    <property type="entry name" value="TNFRSF5_N_teleost"/>
</dbReference>
<feature type="signal peptide" evidence="4">
    <location>
        <begin position="1"/>
        <end position="31"/>
    </location>
</feature>
<organism evidence="6 7">
    <name type="scientific">Dicentrarchus labrax</name>
    <name type="common">European seabass</name>
    <name type="synonym">Morone labrax</name>
    <dbReference type="NCBI Taxonomy" id="13489"/>
    <lineage>
        <taxon>Eukaryota</taxon>
        <taxon>Metazoa</taxon>
        <taxon>Chordata</taxon>
        <taxon>Craniata</taxon>
        <taxon>Vertebrata</taxon>
        <taxon>Euteleostomi</taxon>
        <taxon>Actinopterygii</taxon>
        <taxon>Neopterygii</taxon>
        <taxon>Teleostei</taxon>
        <taxon>Neoteleostei</taxon>
        <taxon>Acanthomorphata</taxon>
        <taxon>Eupercaria</taxon>
        <taxon>Moronidae</taxon>
        <taxon>Dicentrarchus</taxon>
    </lineage>
</organism>
<dbReference type="Ensembl" id="ENSDLAT00005073347.1">
    <property type="protein sequence ID" value="ENSDLAP00005070011.1"/>
    <property type="gene ID" value="ENSDLAG00005027038.1"/>
</dbReference>
<dbReference type="Gene3D" id="2.10.50.10">
    <property type="entry name" value="Tumor Necrosis Factor Receptor, subunit A, domain 2"/>
    <property type="match status" value="3"/>
</dbReference>
<dbReference type="InterPro" id="IPR052135">
    <property type="entry name" value="TNFRSF5"/>
</dbReference>
<evidence type="ECO:0000256" key="1">
    <source>
        <dbReference type="PROSITE-ProRule" id="PRU00206"/>
    </source>
</evidence>
<feature type="compositionally biased region" description="Low complexity" evidence="2">
    <location>
        <begin position="266"/>
        <end position="275"/>
    </location>
</feature>
<feature type="transmembrane region" description="Helical" evidence="3">
    <location>
        <begin position="200"/>
        <end position="222"/>
    </location>
</feature>
<evidence type="ECO:0000313" key="6">
    <source>
        <dbReference type="Ensembl" id="ENSDLAP00005070011.1"/>
    </source>
</evidence>
<dbReference type="InterPro" id="IPR001368">
    <property type="entry name" value="TNFR/NGFR_Cys_rich_reg"/>
</dbReference>
<dbReference type="PANTHER" id="PTHR46875">
    <property type="entry name" value="TUMOR NECROSIS FACTOR RECEPTOR SUPERFAMILY MEMBER 5"/>
    <property type="match status" value="1"/>
</dbReference>
<dbReference type="OMA" id="QTHDTVC"/>
<dbReference type="SMART" id="SM00208">
    <property type="entry name" value="TNFR"/>
    <property type="match status" value="3"/>
</dbReference>
<dbReference type="PROSITE" id="PS50050">
    <property type="entry name" value="TNFR_NGFR_2"/>
    <property type="match status" value="1"/>
</dbReference>
<evidence type="ECO:0000256" key="3">
    <source>
        <dbReference type="SAM" id="Phobius"/>
    </source>
</evidence>
<dbReference type="PANTHER" id="PTHR46875:SF3">
    <property type="entry name" value="CD40 MOLECULE, TNF RECEPTOR SUPERFAMILY MEMBER 5"/>
    <property type="match status" value="1"/>
</dbReference>
<reference evidence="6" key="2">
    <citation type="submission" date="2025-09" db="UniProtKB">
        <authorList>
            <consortium name="Ensembl"/>
        </authorList>
    </citation>
    <scope>IDENTIFICATION</scope>
</reference>
<dbReference type="GO" id="GO:0035631">
    <property type="term" value="C:CD40 receptor complex"/>
    <property type="evidence" value="ECO:0007669"/>
    <property type="project" value="TreeGrafter"/>
</dbReference>
<feature type="repeat" description="TNFR-Cys" evidence="1">
    <location>
        <begin position="152"/>
        <end position="192"/>
    </location>
</feature>
<reference evidence="6" key="1">
    <citation type="submission" date="2025-08" db="UniProtKB">
        <authorList>
            <consortium name="Ensembl"/>
        </authorList>
    </citation>
    <scope>IDENTIFICATION</scope>
</reference>
<keyword evidence="4" id="KW-0732">Signal</keyword>
<dbReference type="Proteomes" id="UP000694389">
    <property type="component" value="Unassembled WGS sequence"/>
</dbReference>
<dbReference type="GO" id="GO:0009897">
    <property type="term" value="C:external side of plasma membrane"/>
    <property type="evidence" value="ECO:0007669"/>
    <property type="project" value="TreeGrafter"/>
</dbReference>
<dbReference type="Pfam" id="PF00020">
    <property type="entry name" value="TNFR_c6"/>
    <property type="match status" value="2"/>
</dbReference>
<dbReference type="CTD" id="958"/>
<accession>A0A8P4G2D8</accession>
<keyword evidence="7" id="KW-1185">Reference proteome</keyword>
<feature type="chain" id="PRO_5035881737" evidence="4">
    <location>
        <begin position="32"/>
        <end position="329"/>
    </location>
</feature>
<keyword evidence="3" id="KW-0812">Transmembrane</keyword>
<dbReference type="OrthoDB" id="9932129at2759"/>
<keyword evidence="3" id="KW-0472">Membrane</keyword>
<dbReference type="CDD" id="cd13422">
    <property type="entry name" value="TNFRSF5_teleost"/>
    <property type="match status" value="1"/>
</dbReference>
<feature type="disulfide bond" evidence="1">
    <location>
        <begin position="153"/>
        <end position="168"/>
    </location>
</feature>
<comment type="caution">
    <text evidence="1">Lacks conserved residue(s) required for the propagation of feature annotation.</text>
</comment>
<feature type="compositionally biased region" description="Polar residues" evidence="2">
    <location>
        <begin position="290"/>
        <end position="329"/>
    </location>
</feature>
<evidence type="ECO:0000256" key="4">
    <source>
        <dbReference type="SAM" id="SignalP"/>
    </source>
</evidence>
<feature type="region of interest" description="Disordered" evidence="2">
    <location>
        <begin position="253"/>
        <end position="329"/>
    </location>
</feature>
<dbReference type="SUPFAM" id="SSF57586">
    <property type="entry name" value="TNF receptor-like"/>
    <property type="match status" value="2"/>
</dbReference>
<protein>
    <submittedName>
        <fullName evidence="6">CD40 molecule, TNF receptor superfamily member 5</fullName>
    </submittedName>
</protein>